<gene>
    <name evidence="24" type="ORF">MENT_LOCUS4942</name>
</gene>
<keyword evidence="9" id="KW-0677">Repeat</keyword>
<keyword evidence="6 22" id="KW-0812">Transmembrane</keyword>
<evidence type="ECO:0000256" key="7">
    <source>
        <dbReference type="ARBA" id="ARBA00022723"/>
    </source>
</evidence>
<comment type="subcellular location">
    <subcellularLocation>
        <location evidence="1">Membrane</location>
        <topology evidence="1">Single-pass type I membrane protein</topology>
    </subcellularLocation>
</comment>
<comment type="caution">
    <text evidence="24">The sequence shown here is derived from an EMBL/GenBank/DDBJ whole genome shotgun (WGS) entry which is preliminary data.</text>
</comment>
<evidence type="ECO:0000313" key="25">
    <source>
        <dbReference type="Proteomes" id="UP000580250"/>
    </source>
</evidence>
<dbReference type="SUPFAM" id="SSF49265">
    <property type="entry name" value="Fibronectin type III"/>
    <property type="match status" value="3"/>
</dbReference>
<dbReference type="PRINTS" id="PR00109">
    <property type="entry name" value="TYRKINASE"/>
</dbReference>
<keyword evidence="5" id="KW-0165">Cleavage on pair of basic residues</keyword>
<dbReference type="InterPro" id="IPR006211">
    <property type="entry name" value="Furin-like_Cys-rich_dom"/>
</dbReference>
<keyword evidence="14 22" id="KW-0472">Membrane</keyword>
<dbReference type="InterPro" id="IPR017441">
    <property type="entry name" value="Protein_kinase_ATP_BS"/>
</dbReference>
<evidence type="ECO:0000256" key="15">
    <source>
        <dbReference type="ARBA" id="ARBA00023137"/>
    </source>
</evidence>
<evidence type="ECO:0000256" key="5">
    <source>
        <dbReference type="ARBA" id="ARBA00022685"/>
    </source>
</evidence>
<dbReference type="GO" id="GO:0030424">
    <property type="term" value="C:axon"/>
    <property type="evidence" value="ECO:0007669"/>
    <property type="project" value="TreeGrafter"/>
</dbReference>
<dbReference type="FunFam" id="1.10.510.10:FF:000987">
    <property type="entry name" value="Receptor protein-tyrosine kinase"/>
    <property type="match status" value="1"/>
</dbReference>
<dbReference type="InterPro" id="IPR020635">
    <property type="entry name" value="Tyr_kinase_cat_dom"/>
</dbReference>
<dbReference type="InterPro" id="IPR013783">
    <property type="entry name" value="Ig-like_fold"/>
</dbReference>
<reference evidence="24 25" key="1">
    <citation type="submission" date="2020-08" db="EMBL/GenBank/DDBJ databases">
        <authorList>
            <person name="Koutsovoulos G."/>
            <person name="Danchin GJ E."/>
        </authorList>
    </citation>
    <scope>NUCLEOTIDE SEQUENCE [LARGE SCALE GENOMIC DNA]</scope>
</reference>
<evidence type="ECO:0000256" key="3">
    <source>
        <dbReference type="ARBA" id="ARBA00022553"/>
    </source>
</evidence>
<dbReference type="InterPro" id="IPR000719">
    <property type="entry name" value="Prot_kinase_dom"/>
</dbReference>
<feature type="region of interest" description="Disordered" evidence="21">
    <location>
        <begin position="731"/>
        <end position="755"/>
    </location>
</feature>
<feature type="compositionally biased region" description="Polar residues" evidence="21">
    <location>
        <begin position="850"/>
        <end position="868"/>
    </location>
</feature>
<dbReference type="OrthoDB" id="546826at2759"/>
<dbReference type="InterPro" id="IPR036116">
    <property type="entry name" value="FN3_sf"/>
</dbReference>
<evidence type="ECO:0000256" key="8">
    <source>
        <dbReference type="ARBA" id="ARBA00022729"/>
    </source>
</evidence>
<keyword evidence="16" id="KW-0675">Receptor</keyword>
<feature type="transmembrane region" description="Helical" evidence="22">
    <location>
        <begin position="1082"/>
        <end position="1105"/>
    </location>
</feature>
<dbReference type="GO" id="GO:0005899">
    <property type="term" value="C:insulin receptor complex"/>
    <property type="evidence" value="ECO:0007669"/>
    <property type="project" value="TreeGrafter"/>
</dbReference>
<dbReference type="Gene3D" id="3.30.200.20">
    <property type="entry name" value="Phosphorylase Kinase, domain 1"/>
    <property type="match status" value="1"/>
</dbReference>
<feature type="compositionally biased region" description="Basic and acidic residues" evidence="21">
    <location>
        <begin position="744"/>
        <end position="755"/>
    </location>
</feature>
<feature type="binding site" evidence="20">
    <location>
        <position position="1182"/>
    </location>
    <ligand>
        <name>ATP</name>
        <dbReference type="ChEBI" id="CHEBI:30616"/>
    </ligand>
</feature>
<dbReference type="Pfam" id="PF01030">
    <property type="entry name" value="Recep_L_domain"/>
    <property type="match status" value="2"/>
</dbReference>
<evidence type="ECO:0000256" key="14">
    <source>
        <dbReference type="ARBA" id="ARBA00023136"/>
    </source>
</evidence>
<dbReference type="EC" id="2.7.10.1" evidence="2"/>
<keyword evidence="15" id="KW-0829">Tyrosine-protein kinase</keyword>
<dbReference type="Gene3D" id="2.10.220.10">
    <property type="entry name" value="Hormone Receptor, Insulin-like Growth Factor Receptor 1, Chain A, domain 2"/>
    <property type="match status" value="1"/>
</dbReference>
<dbReference type="PANTHER" id="PTHR24416:SF525">
    <property type="entry name" value="INSULIN-LIKE RECEPTOR"/>
    <property type="match status" value="1"/>
</dbReference>
<dbReference type="InterPro" id="IPR008266">
    <property type="entry name" value="Tyr_kinase_AS"/>
</dbReference>
<dbReference type="GO" id="GO:0005009">
    <property type="term" value="F:insulin receptor activity"/>
    <property type="evidence" value="ECO:0007669"/>
    <property type="project" value="TreeGrafter"/>
</dbReference>
<dbReference type="GO" id="GO:0043410">
    <property type="term" value="P:positive regulation of MAPK cascade"/>
    <property type="evidence" value="ECO:0007669"/>
    <property type="project" value="TreeGrafter"/>
</dbReference>
<dbReference type="Pfam" id="PF07714">
    <property type="entry name" value="PK_Tyr_Ser-Thr"/>
    <property type="match status" value="1"/>
</dbReference>
<dbReference type="GO" id="GO:0046872">
    <property type="term" value="F:metal ion binding"/>
    <property type="evidence" value="ECO:0007669"/>
    <property type="project" value="UniProtKB-KW"/>
</dbReference>
<dbReference type="InterPro" id="IPR036941">
    <property type="entry name" value="Rcpt_L-dom_sf"/>
</dbReference>
<dbReference type="GO" id="GO:0043560">
    <property type="term" value="F:insulin receptor substrate binding"/>
    <property type="evidence" value="ECO:0007669"/>
    <property type="project" value="TreeGrafter"/>
</dbReference>
<dbReference type="Gene3D" id="3.80.20.20">
    <property type="entry name" value="Receptor L-domain"/>
    <property type="match status" value="2"/>
</dbReference>
<dbReference type="Proteomes" id="UP000580250">
    <property type="component" value="Unassembled WGS sequence"/>
</dbReference>
<dbReference type="EMBL" id="CAJEWN010000017">
    <property type="protein sequence ID" value="CAD2136038.1"/>
    <property type="molecule type" value="Genomic_DNA"/>
</dbReference>
<dbReference type="InterPro" id="IPR050122">
    <property type="entry name" value="RTK"/>
</dbReference>
<accession>A0A6V7TV85</accession>
<dbReference type="PROSITE" id="PS00107">
    <property type="entry name" value="PROTEIN_KINASE_ATP"/>
    <property type="match status" value="1"/>
</dbReference>
<evidence type="ECO:0000256" key="2">
    <source>
        <dbReference type="ARBA" id="ARBA00011902"/>
    </source>
</evidence>
<proteinExistence type="predicted"/>
<evidence type="ECO:0000256" key="11">
    <source>
        <dbReference type="ARBA" id="ARBA00022777"/>
    </source>
</evidence>
<evidence type="ECO:0000256" key="10">
    <source>
        <dbReference type="ARBA" id="ARBA00022741"/>
    </source>
</evidence>
<evidence type="ECO:0000256" key="16">
    <source>
        <dbReference type="ARBA" id="ARBA00023170"/>
    </source>
</evidence>
<evidence type="ECO:0000256" key="9">
    <source>
        <dbReference type="ARBA" id="ARBA00022737"/>
    </source>
</evidence>
<keyword evidence="12 20" id="KW-0067">ATP-binding</keyword>
<dbReference type="InterPro" id="IPR001245">
    <property type="entry name" value="Ser-Thr/Tyr_kinase_cat_dom"/>
</dbReference>
<evidence type="ECO:0000313" key="24">
    <source>
        <dbReference type="EMBL" id="CAD2136038.1"/>
    </source>
</evidence>
<dbReference type="SUPFAM" id="SSF56112">
    <property type="entry name" value="Protein kinase-like (PK-like)"/>
    <property type="match status" value="1"/>
</dbReference>
<keyword evidence="17" id="KW-0325">Glycoprotein</keyword>
<evidence type="ECO:0000256" key="4">
    <source>
        <dbReference type="ARBA" id="ARBA00022679"/>
    </source>
</evidence>
<evidence type="ECO:0000256" key="18">
    <source>
        <dbReference type="ARBA" id="ARBA00023211"/>
    </source>
</evidence>
<keyword evidence="3" id="KW-0597">Phosphoprotein</keyword>
<protein>
    <recommendedName>
        <fullName evidence="2">receptor protein-tyrosine kinase</fullName>
        <ecNumber evidence="2">2.7.10.1</ecNumber>
    </recommendedName>
</protein>
<feature type="domain" description="Protein kinase" evidence="23">
    <location>
        <begin position="1146"/>
        <end position="1426"/>
    </location>
</feature>
<dbReference type="Pfam" id="PF00757">
    <property type="entry name" value="Furin-like"/>
    <property type="match status" value="1"/>
</dbReference>
<dbReference type="SUPFAM" id="SSF52058">
    <property type="entry name" value="L domain-like"/>
    <property type="match status" value="2"/>
</dbReference>
<dbReference type="GO" id="GO:0051897">
    <property type="term" value="P:positive regulation of phosphatidylinositol 3-kinase/protein kinase B signal transduction"/>
    <property type="evidence" value="ECO:0007669"/>
    <property type="project" value="TreeGrafter"/>
</dbReference>
<keyword evidence="8" id="KW-0732">Signal</keyword>
<evidence type="ECO:0000256" key="22">
    <source>
        <dbReference type="SAM" id="Phobius"/>
    </source>
</evidence>
<evidence type="ECO:0000259" key="23">
    <source>
        <dbReference type="PROSITE" id="PS50011"/>
    </source>
</evidence>
<dbReference type="PROSITE" id="PS50011">
    <property type="entry name" value="PROTEIN_KINASE_DOM"/>
    <property type="match status" value="1"/>
</dbReference>
<dbReference type="InterPro" id="IPR009030">
    <property type="entry name" value="Growth_fac_rcpt_cys_sf"/>
</dbReference>
<keyword evidence="13 22" id="KW-1133">Transmembrane helix</keyword>
<evidence type="ECO:0000256" key="12">
    <source>
        <dbReference type="ARBA" id="ARBA00022840"/>
    </source>
</evidence>
<comment type="catalytic activity">
    <reaction evidence="19">
        <text>L-tyrosyl-[protein] + ATP = O-phospho-L-tyrosyl-[protein] + ADP + H(+)</text>
        <dbReference type="Rhea" id="RHEA:10596"/>
        <dbReference type="Rhea" id="RHEA-COMP:10136"/>
        <dbReference type="Rhea" id="RHEA-COMP:20101"/>
        <dbReference type="ChEBI" id="CHEBI:15378"/>
        <dbReference type="ChEBI" id="CHEBI:30616"/>
        <dbReference type="ChEBI" id="CHEBI:46858"/>
        <dbReference type="ChEBI" id="CHEBI:61978"/>
        <dbReference type="ChEBI" id="CHEBI:456216"/>
        <dbReference type="EC" id="2.7.10.1"/>
    </reaction>
</comment>
<evidence type="ECO:0000256" key="19">
    <source>
        <dbReference type="ARBA" id="ARBA00051243"/>
    </source>
</evidence>
<organism evidence="24 25">
    <name type="scientific">Meloidogyne enterolobii</name>
    <name type="common">Root-knot nematode worm</name>
    <name type="synonym">Meloidogyne mayaguensis</name>
    <dbReference type="NCBI Taxonomy" id="390850"/>
    <lineage>
        <taxon>Eukaryota</taxon>
        <taxon>Metazoa</taxon>
        <taxon>Ecdysozoa</taxon>
        <taxon>Nematoda</taxon>
        <taxon>Chromadorea</taxon>
        <taxon>Rhabditida</taxon>
        <taxon>Tylenchina</taxon>
        <taxon>Tylenchomorpha</taxon>
        <taxon>Tylenchoidea</taxon>
        <taxon>Meloidogynidae</taxon>
        <taxon>Meloidogyninae</taxon>
        <taxon>Meloidogyne</taxon>
    </lineage>
</organism>
<sequence length="1518" mass="173078">MFGSISTRMFVVLCIFIITLMAANFVYLMENEVRCGSVDIRNDPRNAFHQPRRNMKTDEDGKERKLKYRECTILEGDFTISMITRSNLTDDLFPVFENLREITGSILVFQIRGLTSLGRIFPNLRVIGGHSLIMNYALVVYQNYDLRDIGLTKLVAIKNGGVRITENPRLCYTRSISWKQILIGNIRDLIIDQVAGHCKNDCPTSENDPHCFRDPFTSNMACWNNTHCQKICINNQKTISGCTINDELCHEECIGGCTRPNDTFACFSCRHLDLNGQCVSKCPDHLYEQLGRRCLTKYECEALYPVTSYPSADEKSVWKAFKKHCSYECPNGYREDPSNSHSCIECINFCPKKCPGDTVDSISSALKFSKCNMIEGNLEIDMRIGIESTSAEKFTEAFGEIEEITGYLLIRFSSAFMSLHMFKKLRRIHGQQLWKNLYALVVFENQNLRQLFNVDDEHKIEILRGKISFQNNRMLCYDKIKNFIEHLGMKVCTEFGDENNKAKCVGESDVSPFSNGDKAICDEIPLEVKIVSVYSYGFVITWTPFNTTDMDHRKFLGYMIFYKKVDKINLNMTIDDDRSACSDSWSMYFVTDGSDSTKEDISGEDAGTSSPKGELINQGVEANTLYAVYVQTRVVNHPGAKNAISPILYVKTLFGVPDPPRMRASIALSPNSIKLNWDPPLEAYVNTIVSSKNIPSNIFPPFITKDNNNKDTCSAKEGCCKCSSNNNGASDYSGELNSNKKKKDSNDLDAARKDSNSFEDTLQNTVFVQNCDVNYDPNHCTGSTTNNNNEANNNKHKGLQQKFEEKHQQQQQQQQKILSQNLRYRRHNNFAFAGSLDTILYKYPRDPNFMSKSSAADTEPSQQQQQKPNRTRRHVNNNNQKAIPTIKYYNSTELNVSSGNMIFEGINLNYTHGKMNVTGTTFILSGLPHYSEYHITVYACQNISAPDNYCSGRPAWTSARTLPIPENDMIDPNTILLSNSTTDKINEKRIYWEPPEFPNGFILAFRAKLTKNDDSTPYDQCITFERFINESGVTFSGIADGLYTLHIRTETSALIASNFNPNYTIIKDLFEIRTPSIFTFKVVSISASIVVLVLIISGIVIYYFVNRMFGKKVEEYWRQTISANPEYLSQMELYKADEWELKRDDIILEQEIGRGTFGKVFRGYGKNVRSIMGETFGDCAVKTVPETASNAERLHFLIEASVMKQFNTSFIVKLYGVVSDGQPVLVVMELMEKGNLRDFLRSHRPGAEENKENRPLPTANQYFNWAAQIADGMAYLESLKFCHRDLAARNCMVHANESVKIGDFGMARDIYYHEYYKPAGKRLMPVRWMAPESLKDGKFTLKSDVWSYGIVLYEMLTLGQQPYAGLGNDQVFNYTGVQRHVLNKPTGCPDFWYGLMLLCWKYDPRERPTFRQIVRYIENYASDEFVKASYVLNNVQIMPEAYNFDIDLDDEIMKRNVINEEFVYGQEEDGEDLEDVDIGDGGDLADFASEDELNPVCINNRRNNEKNCLDDGIIEKVD</sequence>
<dbReference type="SUPFAM" id="SSF57184">
    <property type="entry name" value="Growth factor receptor domain"/>
    <property type="match status" value="1"/>
</dbReference>
<keyword evidence="11" id="KW-0418">Kinase</keyword>
<evidence type="ECO:0000256" key="6">
    <source>
        <dbReference type="ARBA" id="ARBA00022692"/>
    </source>
</evidence>
<feature type="region of interest" description="Disordered" evidence="21">
    <location>
        <begin position="594"/>
        <end position="614"/>
    </location>
</feature>
<evidence type="ECO:0000256" key="20">
    <source>
        <dbReference type="PROSITE-ProRule" id="PRU10141"/>
    </source>
</evidence>
<evidence type="ECO:0000256" key="1">
    <source>
        <dbReference type="ARBA" id="ARBA00004479"/>
    </source>
</evidence>
<evidence type="ECO:0000256" key="13">
    <source>
        <dbReference type="ARBA" id="ARBA00022989"/>
    </source>
</evidence>
<keyword evidence="18" id="KW-0464">Manganese</keyword>
<dbReference type="InterPro" id="IPR006212">
    <property type="entry name" value="Furin_repeat"/>
</dbReference>
<dbReference type="SMART" id="SM00219">
    <property type="entry name" value="TyrKc"/>
    <property type="match status" value="1"/>
</dbReference>
<dbReference type="Gene3D" id="1.10.510.10">
    <property type="entry name" value="Transferase(Phosphotransferase) domain 1"/>
    <property type="match status" value="1"/>
</dbReference>
<dbReference type="Gene3D" id="2.60.40.10">
    <property type="entry name" value="Immunoglobulins"/>
    <property type="match status" value="3"/>
</dbReference>
<dbReference type="InterPro" id="IPR000494">
    <property type="entry name" value="Rcpt_L-dom"/>
</dbReference>
<keyword evidence="4" id="KW-0808">Transferase</keyword>
<dbReference type="CDD" id="cd05032">
    <property type="entry name" value="PTKc_InsR_like"/>
    <property type="match status" value="1"/>
</dbReference>
<name>A0A6V7TV85_MELEN</name>
<dbReference type="PANTHER" id="PTHR24416">
    <property type="entry name" value="TYROSINE-PROTEIN KINASE RECEPTOR"/>
    <property type="match status" value="1"/>
</dbReference>
<dbReference type="InterPro" id="IPR003961">
    <property type="entry name" value="FN3_dom"/>
</dbReference>
<dbReference type="GO" id="GO:0042593">
    <property type="term" value="P:glucose homeostasis"/>
    <property type="evidence" value="ECO:0007669"/>
    <property type="project" value="TreeGrafter"/>
</dbReference>
<feature type="region of interest" description="Disordered" evidence="21">
    <location>
        <begin position="850"/>
        <end position="878"/>
    </location>
</feature>
<keyword evidence="10 20" id="KW-0547">Nucleotide-binding</keyword>
<dbReference type="CDD" id="cd00064">
    <property type="entry name" value="FU"/>
    <property type="match status" value="1"/>
</dbReference>
<evidence type="ECO:0000256" key="21">
    <source>
        <dbReference type="SAM" id="MobiDB-lite"/>
    </source>
</evidence>
<dbReference type="GO" id="GO:0005524">
    <property type="term" value="F:ATP binding"/>
    <property type="evidence" value="ECO:0007669"/>
    <property type="project" value="UniProtKB-UniRule"/>
</dbReference>
<evidence type="ECO:0000256" key="17">
    <source>
        <dbReference type="ARBA" id="ARBA00023180"/>
    </source>
</evidence>
<dbReference type="SMART" id="SM00060">
    <property type="entry name" value="FN3"/>
    <property type="match status" value="2"/>
</dbReference>
<keyword evidence="7" id="KW-0479">Metal-binding</keyword>
<dbReference type="InterPro" id="IPR011009">
    <property type="entry name" value="Kinase-like_dom_sf"/>
</dbReference>
<dbReference type="SMART" id="SM00261">
    <property type="entry name" value="FU"/>
    <property type="match status" value="1"/>
</dbReference>
<dbReference type="PROSITE" id="PS00109">
    <property type="entry name" value="PROTEIN_KINASE_TYR"/>
    <property type="match status" value="1"/>
</dbReference>